<dbReference type="InterPro" id="IPR010985">
    <property type="entry name" value="Ribbon_hlx_hlx"/>
</dbReference>
<gene>
    <name evidence="1" type="ORF">WCD74_10060</name>
</gene>
<protein>
    <submittedName>
        <fullName evidence="1">Transcriptional regulator</fullName>
    </submittedName>
</protein>
<name>A0ABU8MM75_9PSEU</name>
<dbReference type="SUPFAM" id="SSF47598">
    <property type="entry name" value="Ribbon-helix-helix"/>
    <property type="match status" value="1"/>
</dbReference>
<comment type="caution">
    <text evidence="1">The sequence shown here is derived from an EMBL/GenBank/DDBJ whole genome shotgun (WGS) entry which is preliminary data.</text>
</comment>
<keyword evidence="2" id="KW-1185">Reference proteome</keyword>
<evidence type="ECO:0000313" key="2">
    <source>
        <dbReference type="Proteomes" id="UP001385809"/>
    </source>
</evidence>
<proteinExistence type="predicted"/>
<sequence length="99" mass="10618">MAQVSWRASDALVEQVRAVASREGRSLNEYLTRVLRAAVDPDTADDEMASLRERLARAGILADTGPARPRPDPVAVADARREFAASGVLASDVVSDQRG</sequence>
<dbReference type="Proteomes" id="UP001385809">
    <property type="component" value="Unassembled WGS sequence"/>
</dbReference>
<dbReference type="RefSeq" id="WP_337694707.1">
    <property type="nucleotide sequence ID" value="NZ_JBBEGN010000003.1"/>
</dbReference>
<reference evidence="1 2" key="1">
    <citation type="submission" date="2024-03" db="EMBL/GenBank/DDBJ databases">
        <title>Actinomycetospora sp. OC33-EN08, a novel actinomycete isolated from wild orchid (Aerides multiflora).</title>
        <authorList>
            <person name="Suriyachadkun C."/>
        </authorList>
    </citation>
    <scope>NUCLEOTIDE SEQUENCE [LARGE SCALE GENOMIC DNA]</scope>
    <source>
        <strain evidence="1 2">OC33-EN08</strain>
    </source>
</reference>
<dbReference type="EMBL" id="JBBEGN010000003">
    <property type="protein sequence ID" value="MEJ2868109.1"/>
    <property type="molecule type" value="Genomic_DNA"/>
</dbReference>
<evidence type="ECO:0000313" key="1">
    <source>
        <dbReference type="EMBL" id="MEJ2868109.1"/>
    </source>
</evidence>
<accession>A0ABU8MM75</accession>
<organism evidence="1 2">
    <name type="scientific">Actinomycetospora aurantiaca</name>
    <dbReference type="NCBI Taxonomy" id="3129233"/>
    <lineage>
        <taxon>Bacteria</taxon>
        <taxon>Bacillati</taxon>
        <taxon>Actinomycetota</taxon>
        <taxon>Actinomycetes</taxon>
        <taxon>Pseudonocardiales</taxon>
        <taxon>Pseudonocardiaceae</taxon>
        <taxon>Actinomycetospora</taxon>
    </lineage>
</organism>